<name>A0A5C5VL36_9BACT</name>
<dbReference type="RefSeq" id="WP_246119899.1">
    <property type="nucleotide sequence ID" value="NZ_SJPF01000001.1"/>
</dbReference>
<evidence type="ECO:0000313" key="1">
    <source>
        <dbReference type="EMBL" id="TWT38432.1"/>
    </source>
</evidence>
<reference evidence="1 2" key="1">
    <citation type="submission" date="2019-02" db="EMBL/GenBank/DDBJ databases">
        <title>Deep-cultivation of Planctomycetes and their phenomic and genomic characterization uncovers novel biology.</title>
        <authorList>
            <person name="Wiegand S."/>
            <person name="Jogler M."/>
            <person name="Boedeker C."/>
            <person name="Pinto D."/>
            <person name="Vollmers J."/>
            <person name="Rivas-Marin E."/>
            <person name="Kohn T."/>
            <person name="Peeters S.H."/>
            <person name="Heuer A."/>
            <person name="Rast P."/>
            <person name="Oberbeckmann S."/>
            <person name="Bunk B."/>
            <person name="Jeske O."/>
            <person name="Meyerdierks A."/>
            <person name="Storesund J.E."/>
            <person name="Kallscheuer N."/>
            <person name="Luecker S."/>
            <person name="Lage O.M."/>
            <person name="Pohl T."/>
            <person name="Merkel B.J."/>
            <person name="Hornburger P."/>
            <person name="Mueller R.-W."/>
            <person name="Bruemmer F."/>
            <person name="Labrenz M."/>
            <person name="Spormann A.M."/>
            <person name="Op Den Camp H."/>
            <person name="Overmann J."/>
            <person name="Amann R."/>
            <person name="Jetten M.S.M."/>
            <person name="Mascher T."/>
            <person name="Medema M.H."/>
            <person name="Devos D.P."/>
            <person name="Kaster A.-K."/>
            <person name="Ovreas L."/>
            <person name="Rohde M."/>
            <person name="Galperin M.Y."/>
            <person name="Jogler C."/>
        </authorList>
    </citation>
    <scope>NUCLEOTIDE SEQUENCE [LARGE SCALE GENOMIC DNA]</scope>
    <source>
        <strain evidence="1 2">Enr8</strain>
    </source>
</reference>
<organism evidence="1 2">
    <name type="scientific">Blastopirellula retiformator</name>
    <dbReference type="NCBI Taxonomy" id="2527970"/>
    <lineage>
        <taxon>Bacteria</taxon>
        <taxon>Pseudomonadati</taxon>
        <taxon>Planctomycetota</taxon>
        <taxon>Planctomycetia</taxon>
        <taxon>Pirellulales</taxon>
        <taxon>Pirellulaceae</taxon>
        <taxon>Blastopirellula</taxon>
    </lineage>
</organism>
<dbReference type="Proteomes" id="UP000318878">
    <property type="component" value="Unassembled WGS sequence"/>
</dbReference>
<dbReference type="EMBL" id="SJPF01000001">
    <property type="protein sequence ID" value="TWT38432.1"/>
    <property type="molecule type" value="Genomic_DNA"/>
</dbReference>
<sequence>MTDETYSDFMRMLKDDPRFKLEAYQFVREALSFGQNQFELDDEDIEDEDLDLDEELILDEDEEFDDEDDDPSWHEQERHLTGQMLCEAIRNFALQQYGLMAKTVLNSWGVETTGHFGDIVYNLIDIGMMKKSPQDRREDFDDVYDFEEALVRNFRIEVSEESSSR</sequence>
<evidence type="ECO:0000313" key="2">
    <source>
        <dbReference type="Proteomes" id="UP000318878"/>
    </source>
</evidence>
<gene>
    <name evidence="1" type="ORF">Enr8_01240</name>
</gene>
<dbReference type="InterPro" id="IPR026406">
    <property type="entry name" value="Ver/Plancto_CHP"/>
</dbReference>
<keyword evidence="2" id="KW-1185">Reference proteome</keyword>
<comment type="caution">
    <text evidence="1">The sequence shown here is derived from an EMBL/GenBank/DDBJ whole genome shotgun (WGS) entry which is preliminary data.</text>
</comment>
<protein>
    <submittedName>
        <fullName evidence="1">Uncharacterized protein</fullName>
    </submittedName>
</protein>
<dbReference type="NCBIfam" id="TIGR04138">
    <property type="entry name" value="Plancto_Ver_chp"/>
    <property type="match status" value="1"/>
</dbReference>
<accession>A0A5C5VL36</accession>
<proteinExistence type="predicted"/>
<dbReference type="AlphaFoldDB" id="A0A5C5VL36"/>